<dbReference type="NCBIfam" id="TIGR00824">
    <property type="entry name" value="EIIA-man"/>
    <property type="match status" value="1"/>
</dbReference>
<evidence type="ECO:0000256" key="7">
    <source>
        <dbReference type="ARBA" id="ARBA00022683"/>
    </source>
</evidence>
<keyword evidence="5 10" id="KW-0762">Sugar transport</keyword>
<dbReference type="SUPFAM" id="SSF53062">
    <property type="entry name" value="PTS system fructose IIA component-like"/>
    <property type="match status" value="1"/>
</dbReference>
<evidence type="ECO:0000256" key="6">
    <source>
        <dbReference type="ARBA" id="ARBA00022679"/>
    </source>
</evidence>
<keyword evidence="6" id="KW-0808">Transferase</keyword>
<keyword evidence="7" id="KW-0598">Phosphotransferase system</keyword>
<keyword evidence="2" id="KW-0813">Transport</keyword>
<dbReference type="PANTHER" id="PTHR33799">
    <property type="entry name" value="PTS PERMEASE-RELATED-RELATED"/>
    <property type="match status" value="1"/>
</dbReference>
<comment type="caution">
    <text evidence="10">The sequence shown here is derived from an EMBL/GenBank/DDBJ whole genome shotgun (WGS) entry which is preliminary data.</text>
</comment>
<dbReference type="CDD" id="cd00006">
    <property type="entry name" value="PTS_IIA_man"/>
    <property type="match status" value="1"/>
</dbReference>
<evidence type="ECO:0000256" key="5">
    <source>
        <dbReference type="ARBA" id="ARBA00022597"/>
    </source>
</evidence>
<dbReference type="PANTHER" id="PTHR33799:SF1">
    <property type="entry name" value="PTS SYSTEM MANNOSE-SPECIFIC EIIAB COMPONENT-RELATED"/>
    <property type="match status" value="1"/>
</dbReference>
<dbReference type="Proteomes" id="UP001072034">
    <property type="component" value="Unassembled WGS sequence"/>
</dbReference>
<feature type="domain" description="PTS EIIA type-4" evidence="9">
    <location>
        <begin position="1"/>
        <end position="124"/>
    </location>
</feature>
<protein>
    <submittedName>
        <fullName evidence="10">PTS sugar transporter subunit IIA</fullName>
    </submittedName>
</protein>
<evidence type="ECO:0000256" key="3">
    <source>
        <dbReference type="ARBA" id="ARBA00022490"/>
    </source>
</evidence>
<sequence>MVAVIVAAHGHLAEGLIASSAMIAGPQEDLVAVTFESSEGPDDLLAKYAAAVEKSPSDQYLVLVDLLGGSPYNAAARFAAEREDADVVTGVNLPMLIEVLGRRLTGGTLPELVETARTAGSGGVKVLSEIFTPTNTDSDDEGDEL</sequence>
<evidence type="ECO:0000256" key="8">
    <source>
        <dbReference type="ARBA" id="ARBA00022777"/>
    </source>
</evidence>
<dbReference type="RefSeq" id="WP_043560948.1">
    <property type="nucleotide sequence ID" value="NZ_CAJPNG010000054.1"/>
</dbReference>
<dbReference type="InterPro" id="IPR033887">
    <property type="entry name" value="PTS_IIA_man"/>
</dbReference>
<comment type="subcellular location">
    <subcellularLocation>
        <location evidence="1">Cytoplasm</location>
    </subcellularLocation>
</comment>
<dbReference type="PROSITE" id="PS51096">
    <property type="entry name" value="PTS_EIIA_TYPE_4"/>
    <property type="match status" value="1"/>
</dbReference>
<keyword evidence="8" id="KW-0418">Kinase</keyword>
<evidence type="ECO:0000256" key="2">
    <source>
        <dbReference type="ARBA" id="ARBA00022448"/>
    </source>
</evidence>
<dbReference type="Gene3D" id="3.40.50.510">
    <property type="entry name" value="Phosphotransferase system, mannose-type IIA component"/>
    <property type="match status" value="1"/>
</dbReference>
<keyword evidence="3" id="KW-0963">Cytoplasm</keyword>
<evidence type="ECO:0000256" key="4">
    <source>
        <dbReference type="ARBA" id="ARBA00022553"/>
    </source>
</evidence>
<evidence type="ECO:0000256" key="1">
    <source>
        <dbReference type="ARBA" id="ARBA00004496"/>
    </source>
</evidence>
<evidence type="ECO:0000313" key="11">
    <source>
        <dbReference type="Proteomes" id="UP001072034"/>
    </source>
</evidence>
<evidence type="ECO:0000259" key="9">
    <source>
        <dbReference type="PROSITE" id="PS51096"/>
    </source>
</evidence>
<dbReference type="InterPro" id="IPR013789">
    <property type="entry name" value="PTS_EIIA_man"/>
</dbReference>
<proteinExistence type="predicted"/>
<organism evidence="10 11">
    <name type="scientific">Actinomyces israelii</name>
    <dbReference type="NCBI Taxonomy" id="1659"/>
    <lineage>
        <taxon>Bacteria</taxon>
        <taxon>Bacillati</taxon>
        <taxon>Actinomycetota</taxon>
        <taxon>Actinomycetes</taxon>
        <taxon>Actinomycetales</taxon>
        <taxon>Actinomycetaceae</taxon>
        <taxon>Actinomyces</taxon>
    </lineage>
</organism>
<accession>A0ABT4I7R0</accession>
<reference evidence="10" key="1">
    <citation type="submission" date="2022-10" db="EMBL/GenBank/DDBJ databases">
        <title>Genome sequence of Actinomyces israelii ATCC 10048.</title>
        <authorList>
            <person name="Watt R.M."/>
            <person name="Tong W.M."/>
        </authorList>
    </citation>
    <scope>NUCLEOTIDE SEQUENCE</scope>
    <source>
        <strain evidence="10">ATCC 10048</strain>
    </source>
</reference>
<dbReference type="Pfam" id="PF03610">
    <property type="entry name" value="EIIA-man"/>
    <property type="match status" value="1"/>
</dbReference>
<keyword evidence="4" id="KW-0597">Phosphoprotein</keyword>
<name>A0ABT4I7R0_9ACTO</name>
<evidence type="ECO:0000313" key="10">
    <source>
        <dbReference type="EMBL" id="MCZ0857777.1"/>
    </source>
</evidence>
<gene>
    <name evidence="10" type="ORF">OHJ16_06935</name>
</gene>
<keyword evidence="11" id="KW-1185">Reference proteome</keyword>
<dbReference type="InterPro" id="IPR051471">
    <property type="entry name" value="Bacterial_PTS_sugar_comp"/>
</dbReference>
<dbReference type="EMBL" id="JAPTMY010000012">
    <property type="protein sequence ID" value="MCZ0857777.1"/>
    <property type="molecule type" value="Genomic_DNA"/>
</dbReference>
<dbReference type="InterPro" id="IPR036662">
    <property type="entry name" value="PTS_EIIA_man-typ_sf"/>
</dbReference>
<dbReference type="InterPro" id="IPR004701">
    <property type="entry name" value="PTS_EIIA_man-typ"/>
</dbReference>